<feature type="signal peptide" evidence="1">
    <location>
        <begin position="1"/>
        <end position="20"/>
    </location>
</feature>
<dbReference type="InterPro" id="IPR011460">
    <property type="entry name" value="Lcl_C"/>
</dbReference>
<evidence type="ECO:0000313" key="3">
    <source>
        <dbReference type="EMBL" id="GAA0856708.1"/>
    </source>
</evidence>
<keyword evidence="4" id="KW-1185">Reference proteome</keyword>
<feature type="chain" id="PRO_5045395945" description="Lcl C-terminal domain-containing protein" evidence="1">
    <location>
        <begin position="21"/>
        <end position="169"/>
    </location>
</feature>
<evidence type="ECO:0000256" key="1">
    <source>
        <dbReference type="SAM" id="SignalP"/>
    </source>
</evidence>
<evidence type="ECO:0000259" key="2">
    <source>
        <dbReference type="Pfam" id="PF07603"/>
    </source>
</evidence>
<dbReference type="Pfam" id="PF07603">
    <property type="entry name" value="Lcl_C"/>
    <property type="match status" value="1"/>
</dbReference>
<comment type="caution">
    <text evidence="3">The sequence shown here is derived from an EMBL/GenBank/DDBJ whole genome shotgun (WGS) entry which is preliminary data.</text>
</comment>
<dbReference type="PANTHER" id="PTHR35812:SF1">
    <property type="entry name" value="LIPOPROTEIN"/>
    <property type="match status" value="1"/>
</dbReference>
<dbReference type="RefSeq" id="WP_343859339.1">
    <property type="nucleotide sequence ID" value="NZ_BAAAFD010000005.1"/>
</dbReference>
<sequence>MKHIQWLGMTLLAATLNVNAQNCVSEIVDTTPDIRFIDNGDGTVTHETTGLMWMQCSIGQTWSNGNCVGDAAQLNWQEALQTAHGFEIASLDGWRLPNVKELASLTERKCVRPAINTTMFPNTAADDYWTSTPSLSDPQRAWVVAFFNSSNSIKQKNLFVFARLVRTVD</sequence>
<accession>A0ABN1LJ17</accession>
<dbReference type="Proteomes" id="UP001500359">
    <property type="component" value="Unassembled WGS sequence"/>
</dbReference>
<protein>
    <recommendedName>
        <fullName evidence="2">Lcl C-terminal domain-containing protein</fullName>
    </recommendedName>
</protein>
<name>A0ABN1LJ17_9ALTE</name>
<proteinExistence type="predicted"/>
<feature type="domain" description="Lcl C-terminal" evidence="2">
    <location>
        <begin position="42"/>
        <end position="166"/>
    </location>
</feature>
<keyword evidence="1" id="KW-0732">Signal</keyword>
<reference evidence="3 4" key="1">
    <citation type="journal article" date="2019" name="Int. J. Syst. Evol. Microbiol.">
        <title>The Global Catalogue of Microorganisms (GCM) 10K type strain sequencing project: providing services to taxonomists for standard genome sequencing and annotation.</title>
        <authorList>
            <consortium name="The Broad Institute Genomics Platform"/>
            <consortium name="The Broad Institute Genome Sequencing Center for Infectious Disease"/>
            <person name="Wu L."/>
            <person name="Ma J."/>
        </authorList>
    </citation>
    <scope>NUCLEOTIDE SEQUENCE [LARGE SCALE GENOMIC DNA]</scope>
    <source>
        <strain evidence="3 4">JCM 15896</strain>
    </source>
</reference>
<gene>
    <name evidence="3" type="ORF">GCM10009114_19660</name>
</gene>
<evidence type="ECO:0000313" key="4">
    <source>
        <dbReference type="Proteomes" id="UP001500359"/>
    </source>
</evidence>
<dbReference type="PANTHER" id="PTHR35812">
    <property type="entry name" value="LIPOPROTEIN"/>
    <property type="match status" value="1"/>
</dbReference>
<dbReference type="EMBL" id="BAAAFD010000005">
    <property type="protein sequence ID" value="GAA0856708.1"/>
    <property type="molecule type" value="Genomic_DNA"/>
</dbReference>
<organism evidence="3 4">
    <name type="scientific">Aliiglaciecola litoralis</name>
    <dbReference type="NCBI Taxonomy" id="582857"/>
    <lineage>
        <taxon>Bacteria</taxon>
        <taxon>Pseudomonadati</taxon>
        <taxon>Pseudomonadota</taxon>
        <taxon>Gammaproteobacteria</taxon>
        <taxon>Alteromonadales</taxon>
        <taxon>Alteromonadaceae</taxon>
        <taxon>Aliiglaciecola</taxon>
    </lineage>
</organism>